<evidence type="ECO:0000313" key="2">
    <source>
        <dbReference type="EMBL" id="CCC51311.1"/>
    </source>
</evidence>
<protein>
    <submittedName>
        <fullName evidence="2">Uncharacterized protein</fullName>
    </submittedName>
</protein>
<sequence>MQRPQRPAVRHIFLKHKVPSVRLRVRHNHFHGERHILHSDSAQSPHSIPPLSSNFQKHKSTHQLPRHRHASEGRKTISKNFPSVSLKVRAFPSFSRRLRPPWRTFENSRFGHKASISRCREYVRKRAVLRSRVPKGYISARKK</sequence>
<feature type="region of interest" description="Disordered" evidence="1">
    <location>
        <begin position="38"/>
        <end position="74"/>
    </location>
</feature>
<feature type="compositionally biased region" description="Polar residues" evidence="1">
    <location>
        <begin position="40"/>
        <end position="55"/>
    </location>
</feature>
<name>G0U610_TRYVY</name>
<evidence type="ECO:0000256" key="1">
    <source>
        <dbReference type="SAM" id="MobiDB-lite"/>
    </source>
</evidence>
<dbReference type="EMBL" id="HE573026">
    <property type="protein sequence ID" value="CCC51311.1"/>
    <property type="molecule type" value="Genomic_DNA"/>
</dbReference>
<proteinExistence type="predicted"/>
<organism evidence="2">
    <name type="scientific">Trypanosoma vivax (strain Y486)</name>
    <dbReference type="NCBI Taxonomy" id="1055687"/>
    <lineage>
        <taxon>Eukaryota</taxon>
        <taxon>Discoba</taxon>
        <taxon>Euglenozoa</taxon>
        <taxon>Kinetoplastea</taxon>
        <taxon>Metakinetoplastina</taxon>
        <taxon>Trypanosomatida</taxon>
        <taxon>Trypanosomatidae</taxon>
        <taxon>Trypanosoma</taxon>
        <taxon>Duttonella</taxon>
    </lineage>
</organism>
<accession>G0U610</accession>
<feature type="compositionally biased region" description="Basic residues" evidence="1">
    <location>
        <begin position="56"/>
        <end position="69"/>
    </location>
</feature>
<dbReference type="AlphaFoldDB" id="G0U610"/>
<gene>
    <name evidence="2" type="ORF">TVY486_1003640</name>
</gene>
<reference evidence="2" key="1">
    <citation type="journal article" date="2012" name="Proc. Natl. Acad. Sci. U.S.A.">
        <title>Antigenic diversity is generated by distinct evolutionary mechanisms in African trypanosome species.</title>
        <authorList>
            <person name="Jackson A.P."/>
            <person name="Berry A."/>
            <person name="Aslett M."/>
            <person name="Allison H.C."/>
            <person name="Burton P."/>
            <person name="Vavrova-Anderson J."/>
            <person name="Brown R."/>
            <person name="Browne H."/>
            <person name="Corton N."/>
            <person name="Hauser H."/>
            <person name="Gamble J."/>
            <person name="Gilderthorp R."/>
            <person name="Marcello L."/>
            <person name="McQuillan J."/>
            <person name="Otto T.D."/>
            <person name="Quail M.A."/>
            <person name="Sanders M.J."/>
            <person name="van Tonder A."/>
            <person name="Ginger M.L."/>
            <person name="Field M.C."/>
            <person name="Barry J.D."/>
            <person name="Hertz-Fowler C."/>
            <person name="Berriman M."/>
        </authorList>
    </citation>
    <scope>NUCLEOTIDE SEQUENCE</scope>
    <source>
        <strain evidence="2">Y486</strain>
    </source>
</reference>